<sequence length="59" mass="6269">MPAAASSLHERIAARARAADLAITPAGVAEIDRLLVEETRAAMLESMATRLHTAIEATR</sequence>
<keyword evidence="2" id="KW-1185">Reference proteome</keyword>
<protein>
    <submittedName>
        <fullName evidence="1">Uncharacterized protein</fullName>
    </submittedName>
</protein>
<dbReference type="EMBL" id="VOPY01000001">
    <property type="protein sequence ID" value="TXC73934.1"/>
    <property type="molecule type" value="Genomic_DNA"/>
</dbReference>
<dbReference type="RefSeq" id="WP_147121771.1">
    <property type="nucleotide sequence ID" value="NZ_VOPY01000001.1"/>
</dbReference>
<dbReference type="AlphaFoldDB" id="A0A5C6UN15"/>
<evidence type="ECO:0000313" key="2">
    <source>
        <dbReference type="Proteomes" id="UP000321129"/>
    </source>
</evidence>
<name>A0A5C6UN15_9SPHN</name>
<organism evidence="1 2">
    <name type="scientific">Flavisphingopyxis soli</name>
    <dbReference type="NCBI Taxonomy" id="2601267"/>
    <lineage>
        <taxon>Bacteria</taxon>
        <taxon>Pseudomonadati</taxon>
        <taxon>Pseudomonadota</taxon>
        <taxon>Alphaproteobacteria</taxon>
        <taxon>Sphingomonadales</taxon>
        <taxon>Sphingopyxidaceae</taxon>
        <taxon>Flavisphingopyxis</taxon>
    </lineage>
</organism>
<comment type="caution">
    <text evidence="1">The sequence shown here is derived from an EMBL/GenBank/DDBJ whole genome shotgun (WGS) entry which is preliminary data.</text>
</comment>
<dbReference type="Proteomes" id="UP000321129">
    <property type="component" value="Unassembled WGS sequence"/>
</dbReference>
<gene>
    <name evidence="1" type="ORF">FSZ31_04225</name>
</gene>
<proteinExistence type="predicted"/>
<reference evidence="1 2" key="1">
    <citation type="submission" date="2019-08" db="EMBL/GenBank/DDBJ databases">
        <title>Sphingorhabdus soil sp. nov., isolated from arctic soil.</title>
        <authorList>
            <person name="Liu Y."/>
        </authorList>
    </citation>
    <scope>NUCLEOTIDE SEQUENCE [LARGE SCALE GENOMIC DNA]</scope>
    <source>
        <strain evidence="1 2">D-2Q-5-6</strain>
    </source>
</reference>
<accession>A0A5C6UN15</accession>
<evidence type="ECO:0000313" key="1">
    <source>
        <dbReference type="EMBL" id="TXC73934.1"/>
    </source>
</evidence>